<dbReference type="InterPro" id="IPR004045">
    <property type="entry name" value="Glutathione_S-Trfase_N"/>
</dbReference>
<dbReference type="Proteomes" id="UP001158576">
    <property type="component" value="Chromosome XSR"/>
</dbReference>
<feature type="domain" description="GST N-terminal" evidence="1">
    <location>
        <begin position="4"/>
        <end position="95"/>
    </location>
</feature>
<organism evidence="2 3">
    <name type="scientific">Oikopleura dioica</name>
    <name type="common">Tunicate</name>
    <dbReference type="NCBI Taxonomy" id="34765"/>
    <lineage>
        <taxon>Eukaryota</taxon>
        <taxon>Metazoa</taxon>
        <taxon>Chordata</taxon>
        <taxon>Tunicata</taxon>
        <taxon>Appendicularia</taxon>
        <taxon>Copelata</taxon>
        <taxon>Oikopleuridae</taxon>
        <taxon>Oikopleura</taxon>
    </lineage>
</organism>
<protein>
    <submittedName>
        <fullName evidence="2">Oidioi.mRNA.OKI2018_I69.XSR.g13332.t1.cds</fullName>
    </submittedName>
</protein>
<dbReference type="InterPro" id="IPR036249">
    <property type="entry name" value="Thioredoxin-like_sf"/>
</dbReference>
<reference evidence="2 3" key="1">
    <citation type="submission" date="2021-04" db="EMBL/GenBank/DDBJ databases">
        <authorList>
            <person name="Bliznina A."/>
        </authorList>
    </citation>
    <scope>NUCLEOTIDE SEQUENCE [LARGE SCALE GENOMIC DNA]</scope>
</reference>
<evidence type="ECO:0000313" key="3">
    <source>
        <dbReference type="Proteomes" id="UP001158576"/>
    </source>
</evidence>
<evidence type="ECO:0000313" key="2">
    <source>
        <dbReference type="EMBL" id="CAG5094192.1"/>
    </source>
</evidence>
<dbReference type="EMBL" id="OU015569">
    <property type="protein sequence ID" value="CAG5094192.1"/>
    <property type="molecule type" value="Genomic_DNA"/>
</dbReference>
<dbReference type="SUPFAM" id="SSF52833">
    <property type="entry name" value="Thioredoxin-like"/>
    <property type="match status" value="1"/>
</dbReference>
<dbReference type="Pfam" id="PF13417">
    <property type="entry name" value="GST_N_3"/>
    <property type="match status" value="1"/>
</dbReference>
<name>A0ABN7SBA2_OIKDI</name>
<sequence>MSNSKILLYGYPASSATWRVRAAMIYKKVDFEEKMIDINVGDAGFTAKVNPMGFVPAVKFPQNEEALLNRSRSWSFLINSIPSSRFYPRIHFNEPGKSFPFDPLISVSLVMICLYSNLLS</sequence>
<dbReference type="Gene3D" id="3.40.30.10">
    <property type="entry name" value="Glutaredoxin"/>
    <property type="match status" value="1"/>
</dbReference>
<gene>
    <name evidence="2" type="ORF">OKIOD_LOCUS4890</name>
</gene>
<evidence type="ECO:0000259" key="1">
    <source>
        <dbReference type="PROSITE" id="PS50404"/>
    </source>
</evidence>
<accession>A0ABN7SBA2</accession>
<keyword evidence="3" id="KW-1185">Reference proteome</keyword>
<proteinExistence type="predicted"/>
<dbReference type="PROSITE" id="PS50404">
    <property type="entry name" value="GST_NTER"/>
    <property type="match status" value="1"/>
</dbReference>